<dbReference type="Proteomes" id="UP000256964">
    <property type="component" value="Unassembled WGS sequence"/>
</dbReference>
<organism evidence="1 2">
    <name type="scientific">Lentinus brumalis</name>
    <dbReference type="NCBI Taxonomy" id="2498619"/>
    <lineage>
        <taxon>Eukaryota</taxon>
        <taxon>Fungi</taxon>
        <taxon>Dikarya</taxon>
        <taxon>Basidiomycota</taxon>
        <taxon>Agaricomycotina</taxon>
        <taxon>Agaricomycetes</taxon>
        <taxon>Polyporales</taxon>
        <taxon>Polyporaceae</taxon>
        <taxon>Lentinus</taxon>
    </lineage>
</organism>
<protein>
    <submittedName>
        <fullName evidence="1">Uncharacterized protein</fullName>
    </submittedName>
</protein>
<proteinExistence type="predicted"/>
<gene>
    <name evidence="1" type="ORF">OH76DRAFT_1487997</name>
</gene>
<dbReference type="AlphaFoldDB" id="A0A371CSR0"/>
<evidence type="ECO:0000313" key="2">
    <source>
        <dbReference type="Proteomes" id="UP000256964"/>
    </source>
</evidence>
<evidence type="ECO:0000313" key="1">
    <source>
        <dbReference type="EMBL" id="RDX43306.1"/>
    </source>
</evidence>
<accession>A0A371CSR0</accession>
<reference evidence="1 2" key="1">
    <citation type="journal article" date="2018" name="Biotechnol. Biofuels">
        <title>Integrative visual omics of the white-rot fungus Polyporus brumalis exposes the biotechnological potential of its oxidative enzymes for delignifying raw plant biomass.</title>
        <authorList>
            <person name="Miyauchi S."/>
            <person name="Rancon A."/>
            <person name="Drula E."/>
            <person name="Hage H."/>
            <person name="Chaduli D."/>
            <person name="Favel A."/>
            <person name="Grisel S."/>
            <person name="Henrissat B."/>
            <person name="Herpoel-Gimbert I."/>
            <person name="Ruiz-Duenas F.J."/>
            <person name="Chevret D."/>
            <person name="Hainaut M."/>
            <person name="Lin J."/>
            <person name="Wang M."/>
            <person name="Pangilinan J."/>
            <person name="Lipzen A."/>
            <person name="Lesage-Meessen L."/>
            <person name="Navarro D."/>
            <person name="Riley R."/>
            <person name="Grigoriev I.V."/>
            <person name="Zhou S."/>
            <person name="Raouche S."/>
            <person name="Rosso M.N."/>
        </authorList>
    </citation>
    <scope>NUCLEOTIDE SEQUENCE [LARGE SCALE GENOMIC DNA]</scope>
    <source>
        <strain evidence="1 2">BRFM 1820</strain>
    </source>
</reference>
<sequence>MDPIVLSNKHYRVFESLFNVEMNITFAEYIKVAMEASRFWFQWLKKGRFDPPAGLAGGPLFVFKASTELKY</sequence>
<keyword evidence="2" id="KW-1185">Reference proteome</keyword>
<dbReference type="EMBL" id="KZ857467">
    <property type="protein sequence ID" value="RDX43306.1"/>
    <property type="molecule type" value="Genomic_DNA"/>
</dbReference>
<name>A0A371CSR0_9APHY</name>